<name>A0A8K0UPL1_9AGAR</name>
<sequence length="96" mass="11029">MRKRVCVQLQRSSRCMLMDFKMPYRPESSDGTMVFLCFMVLHIFAIWDCNVHIASLVFLLGAAAIVLILYTYIENHELLTANVSALAPLPQWCFSK</sequence>
<feature type="transmembrane region" description="Helical" evidence="1">
    <location>
        <begin position="31"/>
        <end position="47"/>
    </location>
</feature>
<comment type="caution">
    <text evidence="2">The sequence shown here is derived from an EMBL/GenBank/DDBJ whole genome shotgun (WGS) entry which is preliminary data.</text>
</comment>
<reference evidence="2" key="1">
    <citation type="journal article" date="2021" name="New Phytol.">
        <title>Evolutionary innovations through gain and loss of genes in the ectomycorrhizal Boletales.</title>
        <authorList>
            <person name="Wu G."/>
            <person name="Miyauchi S."/>
            <person name="Morin E."/>
            <person name="Kuo A."/>
            <person name="Drula E."/>
            <person name="Varga T."/>
            <person name="Kohler A."/>
            <person name="Feng B."/>
            <person name="Cao Y."/>
            <person name="Lipzen A."/>
            <person name="Daum C."/>
            <person name="Hundley H."/>
            <person name="Pangilinan J."/>
            <person name="Johnson J."/>
            <person name="Barry K."/>
            <person name="LaButti K."/>
            <person name="Ng V."/>
            <person name="Ahrendt S."/>
            <person name="Min B."/>
            <person name="Choi I.G."/>
            <person name="Park H."/>
            <person name="Plett J.M."/>
            <person name="Magnuson J."/>
            <person name="Spatafora J.W."/>
            <person name="Nagy L.G."/>
            <person name="Henrissat B."/>
            <person name="Grigoriev I.V."/>
            <person name="Yang Z.L."/>
            <person name="Xu J."/>
            <person name="Martin F.M."/>
        </authorList>
    </citation>
    <scope>NUCLEOTIDE SEQUENCE</scope>
    <source>
        <strain evidence="2">KKN 215</strain>
    </source>
</reference>
<evidence type="ECO:0000313" key="2">
    <source>
        <dbReference type="EMBL" id="KAH8101274.1"/>
    </source>
</evidence>
<keyword evidence="3" id="KW-1185">Reference proteome</keyword>
<accession>A0A8K0UPL1</accession>
<organism evidence="2 3">
    <name type="scientific">Cristinia sonorae</name>
    <dbReference type="NCBI Taxonomy" id="1940300"/>
    <lineage>
        <taxon>Eukaryota</taxon>
        <taxon>Fungi</taxon>
        <taxon>Dikarya</taxon>
        <taxon>Basidiomycota</taxon>
        <taxon>Agaricomycotina</taxon>
        <taxon>Agaricomycetes</taxon>
        <taxon>Agaricomycetidae</taxon>
        <taxon>Agaricales</taxon>
        <taxon>Pleurotineae</taxon>
        <taxon>Stephanosporaceae</taxon>
        <taxon>Cristinia</taxon>
    </lineage>
</organism>
<protein>
    <submittedName>
        <fullName evidence="2">Uncharacterized protein</fullName>
    </submittedName>
</protein>
<keyword evidence="1" id="KW-1133">Transmembrane helix</keyword>
<proteinExistence type="predicted"/>
<keyword evidence="1" id="KW-0472">Membrane</keyword>
<feature type="transmembrane region" description="Helical" evidence="1">
    <location>
        <begin position="53"/>
        <end position="73"/>
    </location>
</feature>
<evidence type="ECO:0000313" key="3">
    <source>
        <dbReference type="Proteomes" id="UP000813824"/>
    </source>
</evidence>
<gene>
    <name evidence="2" type="ORF">BXZ70DRAFT_120829</name>
</gene>
<dbReference type="Proteomes" id="UP000813824">
    <property type="component" value="Unassembled WGS sequence"/>
</dbReference>
<dbReference type="EMBL" id="JAEVFJ010000013">
    <property type="protein sequence ID" value="KAH8101274.1"/>
    <property type="molecule type" value="Genomic_DNA"/>
</dbReference>
<keyword evidence="1" id="KW-0812">Transmembrane</keyword>
<evidence type="ECO:0000256" key="1">
    <source>
        <dbReference type="SAM" id="Phobius"/>
    </source>
</evidence>
<dbReference type="AlphaFoldDB" id="A0A8K0UPL1"/>